<feature type="region of interest" description="Disordered" evidence="1">
    <location>
        <begin position="43"/>
        <end position="124"/>
    </location>
</feature>
<dbReference type="Proteomes" id="UP000199412">
    <property type="component" value="Unassembled WGS sequence"/>
</dbReference>
<keyword evidence="3" id="KW-1185">Reference proteome</keyword>
<dbReference type="NCBIfam" id="TIGR02300">
    <property type="entry name" value="FYDLN_acid"/>
    <property type="match status" value="1"/>
</dbReference>
<proteinExistence type="predicted"/>
<gene>
    <name evidence="2" type="ORF">SAMN05421720_102198</name>
</gene>
<dbReference type="AlphaFoldDB" id="A0A1G6Z0C0"/>
<reference evidence="2 3" key="1">
    <citation type="submission" date="2016-10" db="EMBL/GenBank/DDBJ databases">
        <authorList>
            <person name="de Groot N.N."/>
        </authorList>
    </citation>
    <scope>NUCLEOTIDE SEQUENCE [LARGE SCALE GENOMIC DNA]</scope>
    <source>
        <strain evidence="2 3">ATCC 700224</strain>
    </source>
</reference>
<feature type="compositionally biased region" description="Basic and acidic residues" evidence="1">
    <location>
        <begin position="113"/>
        <end position="124"/>
    </location>
</feature>
<accession>A0A1G6Z0C0</accession>
<dbReference type="EMBL" id="FNAP01000002">
    <property type="protein sequence ID" value="SDD96048.1"/>
    <property type="molecule type" value="Genomic_DNA"/>
</dbReference>
<name>A0A1G6Z0C0_9PROT</name>
<dbReference type="Pfam" id="PF09538">
    <property type="entry name" value="FYDLN_acid"/>
    <property type="match status" value="1"/>
</dbReference>
<dbReference type="RefSeq" id="WP_092782676.1">
    <property type="nucleotide sequence ID" value="NZ_FNAP01000002.1"/>
</dbReference>
<evidence type="ECO:0000313" key="3">
    <source>
        <dbReference type="Proteomes" id="UP000199412"/>
    </source>
</evidence>
<dbReference type="InterPro" id="IPR012644">
    <property type="entry name" value="CHP02300_FYDLN_acid"/>
</dbReference>
<evidence type="ECO:0000256" key="1">
    <source>
        <dbReference type="SAM" id="MobiDB-lite"/>
    </source>
</evidence>
<feature type="compositionally biased region" description="Acidic residues" evidence="1">
    <location>
        <begin position="65"/>
        <end position="112"/>
    </location>
</feature>
<dbReference type="STRING" id="69960.SAMN05421720_102198"/>
<organism evidence="2 3">
    <name type="scientific">Rhodospira trueperi</name>
    <dbReference type="NCBI Taxonomy" id="69960"/>
    <lineage>
        <taxon>Bacteria</taxon>
        <taxon>Pseudomonadati</taxon>
        <taxon>Pseudomonadota</taxon>
        <taxon>Alphaproteobacteria</taxon>
        <taxon>Rhodospirillales</taxon>
        <taxon>Rhodospirillaceae</taxon>
        <taxon>Rhodospira</taxon>
    </lineage>
</organism>
<evidence type="ECO:0000313" key="2">
    <source>
        <dbReference type="EMBL" id="SDD96048.1"/>
    </source>
</evidence>
<sequence>MAKPEWGTKRTCGSCGARFYDMRRQPIVCPKCGAAYVEEAAVRSRRVKPAPVPEKKPKAAPVVADETDLDEADPLEDEGLDNTDLDDDDENKSDDMIEDASDLGEDDEDMAEVIEHLDSDKTDE</sequence>
<protein>
    <submittedName>
        <fullName evidence="2">TIGR02300 family protein</fullName>
    </submittedName>
</protein>
<dbReference type="OrthoDB" id="9815689at2"/>